<dbReference type="PROSITE" id="PS51128">
    <property type="entry name" value="ZF_DKSA_2"/>
    <property type="match status" value="1"/>
</dbReference>
<evidence type="ECO:0000313" key="6">
    <source>
        <dbReference type="EMBL" id="EGJ49034.1"/>
    </source>
</evidence>
<reference evidence="6 7" key="1">
    <citation type="journal article" date="2011" name="J. Bacteriol.">
        <title>Genome sequence of the mercury-methylating and pleomorphic Desulfovibrio africanus Strain Walvis Bay.</title>
        <authorList>
            <person name="Brown S.D."/>
            <person name="Wall J.D."/>
            <person name="Kucken A.M."/>
            <person name="Gilmour C.C."/>
            <person name="Podar M."/>
            <person name="Brandt C.C."/>
            <person name="Teshima H."/>
            <person name="Detter J.C."/>
            <person name="Han C.S."/>
            <person name="Land M.L."/>
            <person name="Lucas S."/>
            <person name="Han J."/>
            <person name="Pennacchio L."/>
            <person name="Nolan M."/>
            <person name="Pitluck S."/>
            <person name="Woyke T."/>
            <person name="Goodwin L."/>
            <person name="Palumbo A.V."/>
            <person name="Elias D.A."/>
        </authorList>
    </citation>
    <scope>NUCLEOTIDE SEQUENCE [LARGE SCALE GENOMIC DNA]</scope>
    <source>
        <strain evidence="6 7">Walvis Bay</strain>
    </source>
</reference>
<dbReference type="NCBIfam" id="TIGR02419">
    <property type="entry name" value="C4_traR_proteo"/>
    <property type="match status" value="1"/>
</dbReference>
<keyword evidence="7" id="KW-1185">Reference proteome</keyword>
<name>F3YW04_DESAF</name>
<proteinExistence type="predicted"/>
<evidence type="ECO:0000313" key="7">
    <source>
        <dbReference type="Proteomes" id="UP000007844"/>
    </source>
</evidence>
<evidence type="ECO:0000259" key="5">
    <source>
        <dbReference type="Pfam" id="PF01258"/>
    </source>
</evidence>
<dbReference type="KEGG" id="daf:Desaf_0682"/>
<dbReference type="Proteomes" id="UP000007844">
    <property type="component" value="Chromosome"/>
</dbReference>
<accession>F3YW04</accession>
<sequence>MDEVDQSQRAEELFLAEALARRNASEPLGPVFLDGVACCRECGEPIPAARLAAVPGAALCVGCQSLKEVR</sequence>
<dbReference type="InterPro" id="IPR012783">
    <property type="entry name" value="Znf_C4_TraR"/>
</dbReference>
<dbReference type="Pfam" id="PF01258">
    <property type="entry name" value="zf-dskA_traR"/>
    <property type="match status" value="1"/>
</dbReference>
<dbReference type="RefSeq" id="WP_014258870.1">
    <property type="nucleotide sequence ID" value="NC_016629.1"/>
</dbReference>
<evidence type="ECO:0000256" key="1">
    <source>
        <dbReference type="ARBA" id="ARBA00022723"/>
    </source>
</evidence>
<dbReference type="EMBL" id="CP003221">
    <property type="protein sequence ID" value="EGJ49034.1"/>
    <property type="molecule type" value="Genomic_DNA"/>
</dbReference>
<evidence type="ECO:0000256" key="2">
    <source>
        <dbReference type="ARBA" id="ARBA00022771"/>
    </source>
</evidence>
<keyword evidence="1" id="KW-0479">Metal-binding</keyword>
<dbReference type="PANTHER" id="PTHR38777:SF1">
    <property type="entry name" value="DNAK SUPPRESSOR PROTEIN"/>
    <property type="match status" value="1"/>
</dbReference>
<dbReference type="STRING" id="690850.Desaf_0682"/>
<dbReference type="Gene3D" id="1.20.120.910">
    <property type="entry name" value="DksA, coiled-coil domain"/>
    <property type="match status" value="1"/>
</dbReference>
<organism evidence="6 7">
    <name type="scientific">Desulfocurvibacter africanus subsp. africanus str. Walvis Bay</name>
    <dbReference type="NCBI Taxonomy" id="690850"/>
    <lineage>
        <taxon>Bacteria</taxon>
        <taxon>Pseudomonadati</taxon>
        <taxon>Thermodesulfobacteriota</taxon>
        <taxon>Desulfovibrionia</taxon>
        <taxon>Desulfovibrionales</taxon>
        <taxon>Desulfovibrionaceae</taxon>
        <taxon>Desulfocurvibacter</taxon>
    </lineage>
</organism>
<dbReference type="eggNOG" id="COG1734">
    <property type="taxonomic scope" value="Bacteria"/>
</dbReference>
<dbReference type="AlphaFoldDB" id="F3YW04"/>
<dbReference type="GO" id="GO:1900378">
    <property type="term" value="P:positive regulation of secondary metabolite biosynthetic process"/>
    <property type="evidence" value="ECO:0007669"/>
    <property type="project" value="TreeGrafter"/>
</dbReference>
<keyword evidence="3" id="KW-0862">Zinc</keyword>
<feature type="domain" description="Zinc finger DksA/TraR C4-type" evidence="5">
    <location>
        <begin position="39"/>
        <end position="68"/>
    </location>
</feature>
<feature type="zinc finger region" description="dksA C4-type" evidence="4">
    <location>
        <begin position="39"/>
        <end position="63"/>
    </location>
</feature>
<keyword evidence="2" id="KW-0863">Zinc-finger</keyword>
<evidence type="ECO:0000256" key="3">
    <source>
        <dbReference type="ARBA" id="ARBA00022833"/>
    </source>
</evidence>
<dbReference type="InterPro" id="IPR000962">
    <property type="entry name" value="Znf_DskA_TraR"/>
</dbReference>
<protein>
    <submittedName>
        <fullName evidence="6">Phage/conjugal plasmid C-4 type zinc finger protein, TraR family</fullName>
    </submittedName>
</protein>
<evidence type="ECO:0000256" key="4">
    <source>
        <dbReference type="PROSITE-ProRule" id="PRU00510"/>
    </source>
</evidence>
<dbReference type="HOGENOM" id="CLU_158637_3_0_7"/>
<dbReference type="PRINTS" id="PR00618">
    <property type="entry name" value="DKSAZNFINGER"/>
</dbReference>
<dbReference type="InterPro" id="IPR020460">
    <property type="entry name" value="Znf_C4-type_bac"/>
</dbReference>
<gene>
    <name evidence="6" type="ORF">Desaf_0682</name>
</gene>
<dbReference type="GO" id="GO:0008270">
    <property type="term" value="F:zinc ion binding"/>
    <property type="evidence" value="ECO:0007669"/>
    <property type="project" value="UniProtKB-KW"/>
</dbReference>
<dbReference type="PANTHER" id="PTHR38777">
    <property type="entry name" value="FELS-2 PROPHAGE PROTEIN"/>
    <property type="match status" value="1"/>
</dbReference>
<dbReference type="SUPFAM" id="SSF57716">
    <property type="entry name" value="Glucocorticoid receptor-like (DNA-binding domain)"/>
    <property type="match status" value="1"/>
</dbReference>